<reference evidence="3" key="1">
    <citation type="journal article" date="2022" name="bioRxiv">
        <title>Sequencing and chromosome-scale assembly of the giantPleurodeles waltlgenome.</title>
        <authorList>
            <person name="Brown T."/>
            <person name="Elewa A."/>
            <person name="Iarovenko S."/>
            <person name="Subramanian E."/>
            <person name="Araus A.J."/>
            <person name="Petzold A."/>
            <person name="Susuki M."/>
            <person name="Suzuki K.-i.T."/>
            <person name="Hayashi T."/>
            <person name="Toyoda A."/>
            <person name="Oliveira C."/>
            <person name="Osipova E."/>
            <person name="Leigh N.D."/>
            <person name="Simon A."/>
            <person name="Yun M.H."/>
        </authorList>
    </citation>
    <scope>NUCLEOTIDE SEQUENCE</scope>
    <source>
        <strain evidence="3">20211129_DDA</strain>
        <tissue evidence="3">Liver</tissue>
    </source>
</reference>
<comment type="caution">
    <text evidence="3">The sequence shown here is derived from an EMBL/GenBank/DDBJ whole genome shotgun (WGS) entry which is preliminary data.</text>
</comment>
<keyword evidence="1" id="KW-1133">Transmembrane helix</keyword>
<evidence type="ECO:0000256" key="1">
    <source>
        <dbReference type="SAM" id="Phobius"/>
    </source>
</evidence>
<accession>A0AAV7P3E5</accession>
<feature type="non-terminal residue" evidence="3">
    <location>
        <position position="62"/>
    </location>
</feature>
<evidence type="ECO:0000313" key="3">
    <source>
        <dbReference type="EMBL" id="KAJ1121369.1"/>
    </source>
</evidence>
<keyword evidence="4" id="KW-1185">Reference proteome</keyword>
<evidence type="ECO:0000313" key="4">
    <source>
        <dbReference type="Proteomes" id="UP001066276"/>
    </source>
</evidence>
<gene>
    <name evidence="2" type="ORF">NDU88_009480</name>
    <name evidence="3" type="ORF">NDU88_009481</name>
</gene>
<protein>
    <submittedName>
        <fullName evidence="3">Uncharacterized protein</fullName>
    </submittedName>
</protein>
<dbReference type="EMBL" id="JANPWB010000012">
    <property type="protein sequence ID" value="KAJ1121368.1"/>
    <property type="molecule type" value="Genomic_DNA"/>
</dbReference>
<organism evidence="3 4">
    <name type="scientific">Pleurodeles waltl</name>
    <name type="common">Iberian ribbed newt</name>
    <dbReference type="NCBI Taxonomy" id="8319"/>
    <lineage>
        <taxon>Eukaryota</taxon>
        <taxon>Metazoa</taxon>
        <taxon>Chordata</taxon>
        <taxon>Craniata</taxon>
        <taxon>Vertebrata</taxon>
        <taxon>Euteleostomi</taxon>
        <taxon>Amphibia</taxon>
        <taxon>Batrachia</taxon>
        <taxon>Caudata</taxon>
        <taxon>Salamandroidea</taxon>
        <taxon>Salamandridae</taxon>
        <taxon>Pleurodelinae</taxon>
        <taxon>Pleurodeles</taxon>
    </lineage>
</organism>
<dbReference type="AlphaFoldDB" id="A0AAV7P3E5"/>
<keyword evidence="1" id="KW-0472">Membrane</keyword>
<evidence type="ECO:0000313" key="2">
    <source>
        <dbReference type="EMBL" id="KAJ1121368.1"/>
    </source>
</evidence>
<feature type="non-terminal residue" evidence="3">
    <location>
        <position position="1"/>
    </location>
</feature>
<dbReference type="Proteomes" id="UP001066276">
    <property type="component" value="Chromosome 8"/>
</dbReference>
<keyword evidence="1" id="KW-0812">Transmembrane</keyword>
<feature type="transmembrane region" description="Helical" evidence="1">
    <location>
        <begin position="41"/>
        <end position="61"/>
    </location>
</feature>
<dbReference type="EMBL" id="JANPWB010000012">
    <property type="protein sequence ID" value="KAJ1121369.1"/>
    <property type="molecule type" value="Genomic_DNA"/>
</dbReference>
<proteinExistence type="predicted"/>
<name>A0AAV7P3E5_PLEWA</name>
<sequence length="62" mass="6849">YSGIFTCPVISSTLPCALGSLPVLLFHLHCPVFRDLFLSCYFIYTALYSVIFTCPVISSTLP</sequence>